<protein>
    <recommendedName>
        <fullName evidence="3">DUF1573 domain-containing protein</fullName>
    </recommendedName>
</protein>
<organism evidence="1 2">
    <name type="scientific">Rohdeia mirabilis</name>
    <dbReference type="NCBI Taxonomy" id="2528008"/>
    <lineage>
        <taxon>Bacteria</taxon>
        <taxon>Pseudomonadati</taxon>
        <taxon>Planctomycetota</taxon>
        <taxon>Planctomycetia</taxon>
        <taxon>Planctomycetia incertae sedis</taxon>
        <taxon>Rohdeia</taxon>
    </lineage>
</organism>
<name>A0A518D1S4_9BACT</name>
<accession>A0A518D1S4</accession>
<keyword evidence="2" id="KW-1185">Reference proteome</keyword>
<dbReference type="AlphaFoldDB" id="A0A518D1S4"/>
<evidence type="ECO:0000313" key="1">
    <source>
        <dbReference type="EMBL" id="QDU85422.1"/>
    </source>
</evidence>
<dbReference type="RefSeq" id="WP_145188736.1">
    <property type="nucleotide sequence ID" value="NZ_CP036290.1"/>
</dbReference>
<gene>
    <name evidence="1" type="ORF">Pla163_25510</name>
</gene>
<dbReference type="EMBL" id="CP036290">
    <property type="protein sequence ID" value="QDU85422.1"/>
    <property type="molecule type" value="Genomic_DNA"/>
</dbReference>
<reference evidence="1 2" key="1">
    <citation type="submission" date="2019-02" db="EMBL/GenBank/DDBJ databases">
        <title>Deep-cultivation of Planctomycetes and their phenomic and genomic characterization uncovers novel biology.</title>
        <authorList>
            <person name="Wiegand S."/>
            <person name="Jogler M."/>
            <person name="Boedeker C."/>
            <person name="Pinto D."/>
            <person name="Vollmers J."/>
            <person name="Rivas-Marin E."/>
            <person name="Kohn T."/>
            <person name="Peeters S.H."/>
            <person name="Heuer A."/>
            <person name="Rast P."/>
            <person name="Oberbeckmann S."/>
            <person name="Bunk B."/>
            <person name="Jeske O."/>
            <person name="Meyerdierks A."/>
            <person name="Storesund J.E."/>
            <person name="Kallscheuer N."/>
            <person name="Luecker S."/>
            <person name="Lage O.M."/>
            <person name="Pohl T."/>
            <person name="Merkel B.J."/>
            <person name="Hornburger P."/>
            <person name="Mueller R.-W."/>
            <person name="Bruemmer F."/>
            <person name="Labrenz M."/>
            <person name="Spormann A.M."/>
            <person name="Op den Camp H."/>
            <person name="Overmann J."/>
            <person name="Amann R."/>
            <person name="Jetten M.S.M."/>
            <person name="Mascher T."/>
            <person name="Medema M.H."/>
            <person name="Devos D.P."/>
            <person name="Kaster A.-K."/>
            <person name="Ovreas L."/>
            <person name="Rohde M."/>
            <person name="Galperin M.Y."/>
            <person name="Jogler C."/>
        </authorList>
    </citation>
    <scope>NUCLEOTIDE SEQUENCE [LARGE SCALE GENOMIC DNA]</scope>
    <source>
        <strain evidence="1 2">Pla163</strain>
    </source>
</reference>
<evidence type="ECO:0008006" key="3">
    <source>
        <dbReference type="Google" id="ProtNLM"/>
    </source>
</evidence>
<proteinExistence type="predicted"/>
<sequence>MGSRDCGSVRRGALVALLFAGLWSCDGGDGAQDPSTDVVPGGAATSTAQEWGARLAELGTAQGPGLLDDDLPVPAPLPERGLLRTADGLLEHAPGARLMRAGQVIEGEVVRYSSRLRNASDAALKLQRIEGECECVEVFCYRLDGDQRVGELWPGDAVAADEEFEVQVHLDTSDRSGELQLEGILAYAGGARPLKFGILTDVLGIYALDPPTGLVAENVLLGSPSVQRVRITSPIAPRFKLSCDTSALPGYLDFSVQPVDVDGRGYATAYDCVFRVGAAAPDSPLVRTRPLRLDVEVAPSIEQPLPLTYTRNVDVGYRTQLPVEFVQILRQESGDTSVGSGSALYFGIVPAGETVERALVLRVRDGEWDCEEDPAVTLVGESMLGSSTMPEGSLSWAWERTNRGARRLVVTLENPDDGAIGPLKAQLEVALGHPQVPTLTVGLGGILR</sequence>
<evidence type="ECO:0000313" key="2">
    <source>
        <dbReference type="Proteomes" id="UP000319342"/>
    </source>
</evidence>
<dbReference type="Proteomes" id="UP000319342">
    <property type="component" value="Chromosome"/>
</dbReference>